<comment type="caution">
    <text evidence="2">The sequence shown here is derived from an EMBL/GenBank/DDBJ whole genome shotgun (WGS) entry which is preliminary data.</text>
</comment>
<keyword evidence="1" id="KW-0472">Membrane</keyword>
<feature type="transmembrane region" description="Helical" evidence="1">
    <location>
        <begin position="76"/>
        <end position="95"/>
    </location>
</feature>
<keyword evidence="3" id="KW-1185">Reference proteome</keyword>
<dbReference type="AlphaFoldDB" id="A0A2V1GSP2"/>
<dbReference type="Proteomes" id="UP000244906">
    <property type="component" value="Unassembled WGS sequence"/>
</dbReference>
<organism evidence="2 3">
    <name type="scientific">Pelagibaculum spongiae</name>
    <dbReference type="NCBI Taxonomy" id="2080658"/>
    <lineage>
        <taxon>Bacteria</taxon>
        <taxon>Pseudomonadati</taxon>
        <taxon>Pseudomonadota</taxon>
        <taxon>Gammaproteobacteria</taxon>
        <taxon>Oceanospirillales</taxon>
        <taxon>Pelagibaculum</taxon>
    </lineage>
</organism>
<dbReference type="EMBL" id="QDDL01000005">
    <property type="protein sequence ID" value="PVZ68409.1"/>
    <property type="molecule type" value="Genomic_DNA"/>
</dbReference>
<dbReference type="RefSeq" id="WP_116687737.1">
    <property type="nucleotide sequence ID" value="NZ_CAWNYD010000005.1"/>
</dbReference>
<feature type="transmembrane region" description="Helical" evidence="1">
    <location>
        <begin position="7"/>
        <end position="25"/>
    </location>
</feature>
<gene>
    <name evidence="2" type="ORF">DC094_14115</name>
</gene>
<keyword evidence="1" id="KW-0812">Transmembrane</keyword>
<feature type="transmembrane region" description="Helical" evidence="1">
    <location>
        <begin position="31"/>
        <end position="52"/>
    </location>
</feature>
<accession>A0A2V1GSP2</accession>
<protein>
    <submittedName>
        <fullName evidence="2">Uncharacterized protein</fullName>
    </submittedName>
</protein>
<sequence length="121" mass="13733">MKYLSSLLLAIVTVAFFTFIFHLHGNKIQPLFLLSSFAFGVAIMPITIRLPVFRNHYIKDKMLLSDQRNSIQNQRVAPVACGLFGAAITAMFFYLLNRHDFLPYVFSAGISSASISFYYEP</sequence>
<evidence type="ECO:0000313" key="2">
    <source>
        <dbReference type="EMBL" id="PVZ68409.1"/>
    </source>
</evidence>
<evidence type="ECO:0000256" key="1">
    <source>
        <dbReference type="SAM" id="Phobius"/>
    </source>
</evidence>
<evidence type="ECO:0000313" key="3">
    <source>
        <dbReference type="Proteomes" id="UP000244906"/>
    </source>
</evidence>
<keyword evidence="1" id="KW-1133">Transmembrane helix</keyword>
<reference evidence="2 3" key="1">
    <citation type="submission" date="2018-04" db="EMBL/GenBank/DDBJ databases">
        <title>Thalassorhabdus spongiae gen. nov., sp. nov., isolated from a marine sponge in South-West Iceland.</title>
        <authorList>
            <person name="Knobloch S."/>
            <person name="Daussin A."/>
            <person name="Johannsson R."/>
            <person name="Marteinsson V.T."/>
        </authorList>
    </citation>
    <scope>NUCLEOTIDE SEQUENCE [LARGE SCALE GENOMIC DNA]</scope>
    <source>
        <strain evidence="2 3">Hp12</strain>
    </source>
</reference>
<name>A0A2V1GSP2_9GAMM</name>
<proteinExistence type="predicted"/>